<dbReference type="GO" id="GO:0042438">
    <property type="term" value="P:melanin biosynthetic process"/>
    <property type="evidence" value="ECO:0007669"/>
    <property type="project" value="UniProtKB-KW"/>
</dbReference>
<dbReference type="EMBL" id="MU865576">
    <property type="protein sequence ID" value="KAK4221186.1"/>
    <property type="molecule type" value="Genomic_DNA"/>
</dbReference>
<reference evidence="10" key="2">
    <citation type="submission" date="2023-05" db="EMBL/GenBank/DDBJ databases">
        <authorList>
            <consortium name="Lawrence Berkeley National Laboratory"/>
            <person name="Steindorff A."/>
            <person name="Hensen N."/>
            <person name="Bonometti L."/>
            <person name="Westerberg I."/>
            <person name="Brannstrom I.O."/>
            <person name="Guillou S."/>
            <person name="Cros-Aarteil S."/>
            <person name="Calhoun S."/>
            <person name="Haridas S."/>
            <person name="Kuo A."/>
            <person name="Mondo S."/>
            <person name="Pangilinan J."/>
            <person name="Riley R."/>
            <person name="Labutti K."/>
            <person name="Andreopoulos B."/>
            <person name="Lipzen A."/>
            <person name="Chen C."/>
            <person name="Yanf M."/>
            <person name="Daum C."/>
            <person name="Ng V."/>
            <person name="Clum A."/>
            <person name="Ohm R."/>
            <person name="Martin F."/>
            <person name="Silar P."/>
            <person name="Natvig D."/>
            <person name="Lalanne C."/>
            <person name="Gautier V."/>
            <person name="Ament-Velasquez S.L."/>
            <person name="Kruys A."/>
            <person name="Hutchinson M.I."/>
            <person name="Powell A.J."/>
            <person name="Barry K."/>
            <person name="Miller A.N."/>
            <person name="Grigoriev I.V."/>
            <person name="Debuchy R."/>
            <person name="Gladieux P."/>
            <person name="Thoren M.H."/>
            <person name="Johannesson H."/>
        </authorList>
    </citation>
    <scope>NUCLEOTIDE SEQUENCE</scope>
    <source>
        <strain evidence="10">CBS 990.96</strain>
    </source>
</reference>
<evidence type="ECO:0000256" key="1">
    <source>
        <dbReference type="ARBA" id="ARBA00009928"/>
    </source>
</evidence>
<reference evidence="10" key="1">
    <citation type="journal article" date="2023" name="Mol. Phylogenet. Evol.">
        <title>Genome-scale phylogeny and comparative genomics of the fungal order Sordariales.</title>
        <authorList>
            <person name="Hensen N."/>
            <person name="Bonometti L."/>
            <person name="Westerberg I."/>
            <person name="Brannstrom I.O."/>
            <person name="Guillou S."/>
            <person name="Cros-Aarteil S."/>
            <person name="Calhoun S."/>
            <person name="Haridas S."/>
            <person name="Kuo A."/>
            <person name="Mondo S."/>
            <person name="Pangilinan J."/>
            <person name="Riley R."/>
            <person name="LaButti K."/>
            <person name="Andreopoulos B."/>
            <person name="Lipzen A."/>
            <person name="Chen C."/>
            <person name="Yan M."/>
            <person name="Daum C."/>
            <person name="Ng V."/>
            <person name="Clum A."/>
            <person name="Steindorff A."/>
            <person name="Ohm R.A."/>
            <person name="Martin F."/>
            <person name="Silar P."/>
            <person name="Natvig D.O."/>
            <person name="Lalanne C."/>
            <person name="Gautier V."/>
            <person name="Ament-Velasquez S.L."/>
            <person name="Kruys A."/>
            <person name="Hutchinson M.I."/>
            <person name="Powell A.J."/>
            <person name="Barry K."/>
            <person name="Miller A.N."/>
            <person name="Grigoriev I.V."/>
            <person name="Debuchy R."/>
            <person name="Gladieux P."/>
            <person name="Hiltunen Thoren M."/>
            <person name="Johannesson H."/>
        </authorList>
    </citation>
    <scope>NUCLEOTIDE SEQUENCE</scope>
    <source>
        <strain evidence="10">CBS 990.96</strain>
    </source>
</reference>
<keyword evidence="3" id="KW-0479">Metal-binding</keyword>
<evidence type="ECO:0000256" key="4">
    <source>
        <dbReference type="ARBA" id="ARBA00023008"/>
    </source>
</evidence>
<organism evidence="10 11">
    <name type="scientific">Podospora fimiseda</name>
    <dbReference type="NCBI Taxonomy" id="252190"/>
    <lineage>
        <taxon>Eukaryota</taxon>
        <taxon>Fungi</taxon>
        <taxon>Dikarya</taxon>
        <taxon>Ascomycota</taxon>
        <taxon>Pezizomycotina</taxon>
        <taxon>Sordariomycetes</taxon>
        <taxon>Sordariomycetidae</taxon>
        <taxon>Sordariales</taxon>
        <taxon>Podosporaceae</taxon>
        <taxon>Podospora</taxon>
    </lineage>
</organism>
<evidence type="ECO:0000313" key="11">
    <source>
        <dbReference type="Proteomes" id="UP001301958"/>
    </source>
</evidence>
<keyword evidence="4" id="KW-0186">Copper</keyword>
<dbReference type="AlphaFoldDB" id="A0AAN6YLZ4"/>
<dbReference type="Proteomes" id="UP001301958">
    <property type="component" value="Unassembled WGS sequence"/>
</dbReference>
<dbReference type="PROSITE" id="PS00498">
    <property type="entry name" value="TYROSINASE_2"/>
    <property type="match status" value="1"/>
</dbReference>
<protein>
    <recommendedName>
        <fullName evidence="2">tyrosinase</fullName>
        <ecNumber evidence="2">1.14.18.1</ecNumber>
    </recommendedName>
</protein>
<dbReference type="PRINTS" id="PR00092">
    <property type="entry name" value="TYROSINASE"/>
</dbReference>
<evidence type="ECO:0000256" key="7">
    <source>
        <dbReference type="ARBA" id="ARBA00048881"/>
    </source>
</evidence>
<dbReference type="PANTHER" id="PTHR11474:SF76">
    <property type="entry name" value="SHKT DOMAIN-CONTAINING PROTEIN"/>
    <property type="match status" value="1"/>
</dbReference>
<accession>A0AAN6YLZ4</accession>
<dbReference type="Pfam" id="PF00264">
    <property type="entry name" value="Tyrosinase"/>
    <property type="match status" value="1"/>
</dbReference>
<dbReference type="InterPro" id="IPR008922">
    <property type="entry name" value="Di-copper_centre_dom_sf"/>
</dbReference>
<evidence type="ECO:0000256" key="5">
    <source>
        <dbReference type="ARBA" id="ARBA00023101"/>
    </source>
</evidence>
<comment type="caution">
    <text evidence="10">The sequence shown here is derived from an EMBL/GenBank/DDBJ whole genome shotgun (WGS) entry which is preliminary data.</text>
</comment>
<dbReference type="InterPro" id="IPR002227">
    <property type="entry name" value="Tyrosinase_Cu-bd"/>
</dbReference>
<gene>
    <name evidence="10" type="ORF">QBC38DRAFT_461763</name>
</gene>
<evidence type="ECO:0000256" key="3">
    <source>
        <dbReference type="ARBA" id="ARBA00022723"/>
    </source>
</evidence>
<comment type="similarity">
    <text evidence="1">Belongs to the tyrosinase family.</text>
</comment>
<dbReference type="PANTHER" id="PTHR11474">
    <property type="entry name" value="TYROSINASE FAMILY MEMBER"/>
    <property type="match status" value="1"/>
</dbReference>
<dbReference type="GO" id="GO:0004503">
    <property type="term" value="F:tyrosinase activity"/>
    <property type="evidence" value="ECO:0007669"/>
    <property type="project" value="UniProtKB-EC"/>
</dbReference>
<evidence type="ECO:0000256" key="2">
    <source>
        <dbReference type="ARBA" id="ARBA00011906"/>
    </source>
</evidence>
<keyword evidence="11" id="KW-1185">Reference proteome</keyword>
<dbReference type="Gene3D" id="1.10.1280.10">
    <property type="entry name" value="Di-copper center containing domain from catechol oxidase"/>
    <property type="match status" value="1"/>
</dbReference>
<sequence length="557" mass="62393">MDSIKIGIPTFDPPPGTQLRKDIELLSDQELDTLITAFDYIQKLPTNNPDSFFQIAGYHGMPFRGAGWGNSTWWGGYCNHGNILFPTWHRAYLLRLEEALRTAPGCADFRIPFWNQLKKDTNDTNTKWLYKGEPPKVFLARKWTWLTGPDKGKQIDNPLFSYKLGKSIVDNTTRSNDPLNYTKKMNYETVRYPFSGLVGDAAKAKTEIHNAELYELGDEATNEILVENVLNWLNLDKINNYEANQFNAGVGHDLETCIDAPNYTVFSNTTSAKAWNDDHMDIQNFKAVVSLEQPHNKIHLAVGGFEAPTQSNYNKYPGANGDMGENDTASFDPIFFFHHCWIDNMFWQWQTDKHATEQLDIKYAQNVGPDYPGTNSVDSQGPTPGTPANVRLTLDSPLDPFTKEVNGEQVPKTSRDVTDITKLGYFYAPIQIRHGSAWAPEKFGVKNIQTLSVSGANRGKINGSFVISTWAEDKITKKQVLAGVEAVLSRWNVSGCSNCQNHLEAGGHVSIPGLDKKTLDKYDFIAKVHTRDVPEGMVDDELKIIVGADGPEDKTSL</sequence>
<comment type="catalytic activity">
    <reaction evidence="6">
        <text>2 L-dopa + O2 = 2 L-dopaquinone + 2 H2O</text>
        <dbReference type="Rhea" id="RHEA:34287"/>
        <dbReference type="ChEBI" id="CHEBI:15377"/>
        <dbReference type="ChEBI" id="CHEBI:15379"/>
        <dbReference type="ChEBI" id="CHEBI:57504"/>
        <dbReference type="ChEBI" id="CHEBI:57924"/>
        <dbReference type="EC" id="1.14.18.1"/>
    </reaction>
</comment>
<feature type="domain" description="Tyrosinase copper-binding" evidence="9">
    <location>
        <begin position="332"/>
        <end position="343"/>
    </location>
</feature>
<evidence type="ECO:0000259" key="9">
    <source>
        <dbReference type="PROSITE" id="PS00498"/>
    </source>
</evidence>
<dbReference type="PROSITE" id="PS00497">
    <property type="entry name" value="TYROSINASE_1"/>
    <property type="match status" value="1"/>
</dbReference>
<evidence type="ECO:0000259" key="8">
    <source>
        <dbReference type="PROSITE" id="PS00497"/>
    </source>
</evidence>
<evidence type="ECO:0000256" key="6">
    <source>
        <dbReference type="ARBA" id="ARBA00048233"/>
    </source>
</evidence>
<keyword evidence="5" id="KW-0470">Melanin biosynthesis</keyword>
<comment type="catalytic activity">
    <reaction evidence="7">
        <text>L-tyrosine + O2 = L-dopaquinone + H2O</text>
        <dbReference type="Rhea" id="RHEA:18117"/>
        <dbReference type="ChEBI" id="CHEBI:15377"/>
        <dbReference type="ChEBI" id="CHEBI:15379"/>
        <dbReference type="ChEBI" id="CHEBI:57924"/>
        <dbReference type="ChEBI" id="CHEBI:58315"/>
        <dbReference type="EC" id="1.14.18.1"/>
    </reaction>
</comment>
<feature type="domain" description="Tyrosinase copper-binding" evidence="8">
    <location>
        <begin position="80"/>
        <end position="97"/>
    </location>
</feature>
<proteinExistence type="inferred from homology"/>
<dbReference type="EC" id="1.14.18.1" evidence="2"/>
<name>A0AAN6YLZ4_9PEZI</name>
<dbReference type="InterPro" id="IPR050316">
    <property type="entry name" value="Tyrosinase/Hemocyanin"/>
</dbReference>
<dbReference type="GO" id="GO:0046872">
    <property type="term" value="F:metal ion binding"/>
    <property type="evidence" value="ECO:0007669"/>
    <property type="project" value="UniProtKB-KW"/>
</dbReference>
<evidence type="ECO:0000313" key="10">
    <source>
        <dbReference type="EMBL" id="KAK4221186.1"/>
    </source>
</evidence>
<dbReference type="SUPFAM" id="SSF48056">
    <property type="entry name" value="Di-copper centre-containing domain"/>
    <property type="match status" value="1"/>
</dbReference>